<organism evidence="2 3">
    <name type="scientific">Psychrobacter glacincola</name>
    <dbReference type="NCBI Taxonomy" id="56810"/>
    <lineage>
        <taxon>Bacteria</taxon>
        <taxon>Pseudomonadati</taxon>
        <taxon>Pseudomonadota</taxon>
        <taxon>Gammaproteobacteria</taxon>
        <taxon>Moraxellales</taxon>
        <taxon>Moraxellaceae</taxon>
        <taxon>Psychrobacter</taxon>
    </lineage>
</organism>
<dbReference type="Pfam" id="PF13776">
    <property type="entry name" value="DUF4172"/>
    <property type="match status" value="1"/>
</dbReference>
<dbReference type="EMBL" id="JBHSTZ010000025">
    <property type="protein sequence ID" value="MFC6381497.1"/>
    <property type="molecule type" value="Genomic_DNA"/>
</dbReference>
<dbReference type="InterPro" id="IPR025230">
    <property type="entry name" value="DUF4172"/>
</dbReference>
<evidence type="ECO:0000313" key="2">
    <source>
        <dbReference type="EMBL" id="MFC6381497.1"/>
    </source>
</evidence>
<gene>
    <name evidence="2" type="ORF">ACFP58_08520</name>
</gene>
<evidence type="ECO:0000259" key="1">
    <source>
        <dbReference type="Pfam" id="PF13776"/>
    </source>
</evidence>
<feature type="domain" description="DUF4172" evidence="1">
    <location>
        <begin position="6"/>
        <end position="52"/>
    </location>
</feature>
<evidence type="ECO:0000313" key="3">
    <source>
        <dbReference type="Proteomes" id="UP001596264"/>
    </source>
</evidence>
<reference evidence="3" key="1">
    <citation type="journal article" date="2019" name="Int. J. Syst. Evol. Microbiol.">
        <title>The Global Catalogue of Microorganisms (GCM) 10K type strain sequencing project: providing services to taxonomists for standard genome sequencing and annotation.</title>
        <authorList>
            <consortium name="The Broad Institute Genomics Platform"/>
            <consortium name="The Broad Institute Genome Sequencing Center for Infectious Disease"/>
            <person name="Wu L."/>
            <person name="Ma J."/>
        </authorList>
    </citation>
    <scope>NUCLEOTIDE SEQUENCE [LARGE SCALE GENOMIC DNA]</scope>
    <source>
        <strain evidence="3">CCM 2050</strain>
    </source>
</reference>
<dbReference type="Proteomes" id="UP001596264">
    <property type="component" value="Unassembled WGS sequence"/>
</dbReference>
<name>A0ABW1WA25_9GAMM</name>
<dbReference type="RefSeq" id="WP_201561694.1">
    <property type="nucleotide sequence ID" value="NZ_CAJGZK010000004.1"/>
</dbReference>
<protein>
    <submittedName>
        <fullName evidence="2">DUF4172 domain-containing protein</fullName>
    </submittedName>
</protein>
<accession>A0ABW1WA25</accession>
<keyword evidence="3" id="KW-1185">Reference proteome</keyword>
<comment type="caution">
    <text evidence="2">The sequence shown here is derived from an EMBL/GenBank/DDBJ whole genome shotgun (WGS) entry which is preliminary data.</text>
</comment>
<sequence length="62" mass="7637">MKHITYIHEHSDWTEWRWSDKKLLPLVSRVRILQGRLLGKLQTFEFDLKVDRDITDWLVLFL</sequence>
<proteinExistence type="predicted"/>